<evidence type="ECO:0000313" key="2">
    <source>
        <dbReference type="EMBL" id="CAB4152296.1"/>
    </source>
</evidence>
<keyword evidence="1" id="KW-1133">Transmembrane helix</keyword>
<keyword evidence="1" id="KW-0812">Transmembrane</keyword>
<proteinExistence type="predicted"/>
<gene>
    <name evidence="2" type="ORF">UFOVP609_2</name>
</gene>
<protein>
    <submittedName>
        <fullName evidence="2">Uncharacterized protein</fullName>
    </submittedName>
</protein>
<accession>A0A6J5N4R1</accession>
<name>A0A6J5N4R1_9CAUD</name>
<keyword evidence="1" id="KW-0472">Membrane</keyword>
<feature type="transmembrane region" description="Helical" evidence="1">
    <location>
        <begin position="59"/>
        <end position="77"/>
    </location>
</feature>
<organism evidence="2">
    <name type="scientific">uncultured Caudovirales phage</name>
    <dbReference type="NCBI Taxonomy" id="2100421"/>
    <lineage>
        <taxon>Viruses</taxon>
        <taxon>Duplodnaviria</taxon>
        <taxon>Heunggongvirae</taxon>
        <taxon>Uroviricota</taxon>
        <taxon>Caudoviricetes</taxon>
        <taxon>Peduoviridae</taxon>
        <taxon>Maltschvirus</taxon>
        <taxon>Maltschvirus maltsch</taxon>
    </lineage>
</organism>
<dbReference type="EMBL" id="LR796588">
    <property type="protein sequence ID" value="CAB4152296.1"/>
    <property type="molecule type" value="Genomic_DNA"/>
</dbReference>
<sequence>MANESDNGVRVTQHVIYETLMQLKTEVAILNDKIPSEIEKTDREIADHELRIRKLERHVWLVAGASAAGASALSTMLSNLSL</sequence>
<reference evidence="2" key="1">
    <citation type="submission" date="2020-04" db="EMBL/GenBank/DDBJ databases">
        <authorList>
            <person name="Chiriac C."/>
            <person name="Salcher M."/>
            <person name="Ghai R."/>
            <person name="Kavagutti S V."/>
        </authorList>
    </citation>
    <scope>NUCLEOTIDE SEQUENCE</scope>
</reference>
<evidence type="ECO:0000256" key="1">
    <source>
        <dbReference type="SAM" id="Phobius"/>
    </source>
</evidence>